<protein>
    <submittedName>
        <fullName evidence="1">Uncharacterized protein</fullName>
    </submittedName>
</protein>
<name>A0A0C2XLH4_AMAMK</name>
<dbReference type="Proteomes" id="UP000054549">
    <property type="component" value="Unassembled WGS sequence"/>
</dbReference>
<dbReference type="HOGENOM" id="CLU_2589225_0_0_1"/>
<dbReference type="AlphaFoldDB" id="A0A0C2XLH4"/>
<dbReference type="EMBL" id="KN818224">
    <property type="protein sequence ID" value="KIL70381.1"/>
    <property type="molecule type" value="Genomic_DNA"/>
</dbReference>
<keyword evidence="2" id="KW-1185">Reference proteome</keyword>
<evidence type="ECO:0000313" key="1">
    <source>
        <dbReference type="EMBL" id="KIL70381.1"/>
    </source>
</evidence>
<proteinExistence type="predicted"/>
<evidence type="ECO:0000313" key="2">
    <source>
        <dbReference type="Proteomes" id="UP000054549"/>
    </source>
</evidence>
<dbReference type="OrthoDB" id="3254002at2759"/>
<gene>
    <name evidence="1" type="ORF">M378DRAFT_620110</name>
</gene>
<reference evidence="1 2" key="1">
    <citation type="submission" date="2014-04" db="EMBL/GenBank/DDBJ databases">
        <title>Evolutionary Origins and Diversification of the Mycorrhizal Mutualists.</title>
        <authorList>
            <consortium name="DOE Joint Genome Institute"/>
            <consortium name="Mycorrhizal Genomics Consortium"/>
            <person name="Kohler A."/>
            <person name="Kuo A."/>
            <person name="Nagy L.G."/>
            <person name="Floudas D."/>
            <person name="Copeland A."/>
            <person name="Barry K.W."/>
            <person name="Cichocki N."/>
            <person name="Veneault-Fourrey C."/>
            <person name="LaButti K."/>
            <person name="Lindquist E.A."/>
            <person name="Lipzen A."/>
            <person name="Lundell T."/>
            <person name="Morin E."/>
            <person name="Murat C."/>
            <person name="Riley R."/>
            <person name="Ohm R."/>
            <person name="Sun H."/>
            <person name="Tunlid A."/>
            <person name="Henrissat B."/>
            <person name="Grigoriev I.V."/>
            <person name="Hibbett D.S."/>
            <person name="Martin F."/>
        </authorList>
    </citation>
    <scope>NUCLEOTIDE SEQUENCE [LARGE SCALE GENOMIC DNA]</scope>
    <source>
        <strain evidence="1 2">Koide BX008</strain>
    </source>
</reference>
<dbReference type="InParanoid" id="A0A0C2XLH4"/>
<accession>A0A0C2XLH4</accession>
<sequence>MSLERMNLNSLDDYQANLAQIERARQVLDAYQTMNEDAKNKFEYQQELARKIAEGDRARCFCYYCIGISLTFFAGRSWKC</sequence>
<organism evidence="1 2">
    <name type="scientific">Amanita muscaria (strain Koide BX008)</name>
    <dbReference type="NCBI Taxonomy" id="946122"/>
    <lineage>
        <taxon>Eukaryota</taxon>
        <taxon>Fungi</taxon>
        <taxon>Dikarya</taxon>
        <taxon>Basidiomycota</taxon>
        <taxon>Agaricomycotina</taxon>
        <taxon>Agaricomycetes</taxon>
        <taxon>Agaricomycetidae</taxon>
        <taxon>Agaricales</taxon>
        <taxon>Pluteineae</taxon>
        <taxon>Amanitaceae</taxon>
        <taxon>Amanita</taxon>
    </lineage>
</organism>